<gene>
    <name evidence="1" type="ORF">Ccrd_020871</name>
</gene>
<protein>
    <submittedName>
        <fullName evidence="1">Uncharacterized protein</fullName>
    </submittedName>
</protein>
<feature type="non-terminal residue" evidence="1">
    <location>
        <position position="146"/>
    </location>
</feature>
<feature type="non-terminal residue" evidence="1">
    <location>
        <position position="1"/>
    </location>
</feature>
<name>A0A124SER0_CYNCS</name>
<dbReference type="Proteomes" id="UP000243975">
    <property type="component" value="Unassembled WGS sequence"/>
</dbReference>
<evidence type="ECO:0000313" key="1">
    <source>
        <dbReference type="EMBL" id="KVI00871.1"/>
    </source>
</evidence>
<evidence type="ECO:0000313" key="2">
    <source>
        <dbReference type="Proteomes" id="UP000243975"/>
    </source>
</evidence>
<dbReference type="STRING" id="59895.A0A124SER0"/>
<dbReference type="EMBL" id="LEKV01003203">
    <property type="protein sequence ID" value="KVI00871.1"/>
    <property type="molecule type" value="Genomic_DNA"/>
</dbReference>
<proteinExistence type="predicted"/>
<dbReference type="AlphaFoldDB" id="A0A124SER0"/>
<dbReference type="Gramene" id="KVI00871">
    <property type="protein sequence ID" value="KVI00871"/>
    <property type="gene ID" value="Ccrd_020871"/>
</dbReference>
<accession>A0A124SER0</accession>
<comment type="caution">
    <text evidence="1">The sequence shown here is derived from an EMBL/GenBank/DDBJ whole genome shotgun (WGS) entry which is preliminary data.</text>
</comment>
<sequence>FFFLFHVSLRQNQFSKDQTSLSSIAATFAQIADLMCQFLRSKTTSDLDTIRVLVDRLQMDCILHLGKPQNSPSISNFSIFKTSRVTVKKVAPKGKAAKDPNKPKRPALAFFVFMFNLKKLTYDERKQKLIERLNALNAINLEIKNH</sequence>
<keyword evidence="2" id="KW-1185">Reference proteome</keyword>
<reference evidence="1 2" key="1">
    <citation type="journal article" date="2016" name="Sci. Rep.">
        <title>The genome sequence of the outbreeding globe artichoke constructed de novo incorporating a phase-aware low-pass sequencing strategy of F1 progeny.</title>
        <authorList>
            <person name="Scaglione D."/>
            <person name="Reyes-Chin-Wo S."/>
            <person name="Acquadro A."/>
            <person name="Froenicke L."/>
            <person name="Portis E."/>
            <person name="Beitel C."/>
            <person name="Tirone M."/>
            <person name="Mauro R."/>
            <person name="Lo Monaco A."/>
            <person name="Mauromicale G."/>
            <person name="Faccioli P."/>
            <person name="Cattivelli L."/>
            <person name="Rieseberg L."/>
            <person name="Michelmore R."/>
            <person name="Lanteri S."/>
        </authorList>
    </citation>
    <scope>NUCLEOTIDE SEQUENCE [LARGE SCALE GENOMIC DNA]</scope>
    <source>
        <strain evidence="1">2C</strain>
    </source>
</reference>
<organism evidence="1 2">
    <name type="scientific">Cynara cardunculus var. scolymus</name>
    <name type="common">Globe artichoke</name>
    <name type="synonym">Cynara scolymus</name>
    <dbReference type="NCBI Taxonomy" id="59895"/>
    <lineage>
        <taxon>Eukaryota</taxon>
        <taxon>Viridiplantae</taxon>
        <taxon>Streptophyta</taxon>
        <taxon>Embryophyta</taxon>
        <taxon>Tracheophyta</taxon>
        <taxon>Spermatophyta</taxon>
        <taxon>Magnoliopsida</taxon>
        <taxon>eudicotyledons</taxon>
        <taxon>Gunneridae</taxon>
        <taxon>Pentapetalae</taxon>
        <taxon>asterids</taxon>
        <taxon>campanulids</taxon>
        <taxon>Asterales</taxon>
        <taxon>Asteraceae</taxon>
        <taxon>Carduoideae</taxon>
        <taxon>Cardueae</taxon>
        <taxon>Carduinae</taxon>
        <taxon>Cynara</taxon>
    </lineage>
</organism>